<name>B0K9H9_THEP3</name>
<keyword evidence="1" id="KW-0472">Membrane</keyword>
<protein>
    <submittedName>
        <fullName evidence="2">Uncharacterized protein</fullName>
    </submittedName>
</protein>
<dbReference type="AlphaFoldDB" id="B0K9H9"/>
<accession>B0K9H9</accession>
<evidence type="ECO:0000256" key="1">
    <source>
        <dbReference type="SAM" id="Phobius"/>
    </source>
</evidence>
<sequence length="159" mass="18030">MDFDNLLSLIVFVFLVANWVRKLLGRKQKPGRPRKIPVGTPQLGEEIKSFNDAFPKKPEYASEPIAGVSAADEPYNGLESNIKTESGSSFEDYEFESELIGEGEMENYMPHRQAEVGQEPIVLTKKEKQLFAREEEIIKGFLFHELFGSPLSKRVHSGR</sequence>
<keyword evidence="3" id="KW-1185">Reference proteome</keyword>
<reference evidence="3" key="1">
    <citation type="submission" date="2008-01" db="EMBL/GenBank/DDBJ databases">
        <title>Complete sequence of Thermoanaerobacter pseudethanolicus 39E.</title>
        <authorList>
            <person name="Copeland A."/>
            <person name="Lucas S."/>
            <person name="Lapidus A."/>
            <person name="Barry K."/>
            <person name="Glavina del Rio T."/>
            <person name="Dalin E."/>
            <person name="Tice H."/>
            <person name="Pitluck S."/>
            <person name="Bruce D."/>
            <person name="Goodwin L."/>
            <person name="Saunders E."/>
            <person name="Brettin T."/>
            <person name="Detter J.C."/>
            <person name="Han C."/>
            <person name="Schmutz J."/>
            <person name="Larimer F."/>
            <person name="Land M."/>
            <person name="Hauser L."/>
            <person name="Kyrpides N."/>
            <person name="Lykidis A."/>
            <person name="Hemme C."/>
            <person name="Fields M.W."/>
            <person name="He Z."/>
            <person name="Zhou J."/>
            <person name="Richardson P."/>
        </authorList>
    </citation>
    <scope>NUCLEOTIDE SEQUENCE [LARGE SCALE GENOMIC DNA]</scope>
    <source>
        <strain evidence="3">ATCC 33223 / DSM 2355 / 39E</strain>
    </source>
</reference>
<organism evidence="2 3">
    <name type="scientific">Thermoanaerobacter pseudethanolicus (strain ATCC 33223 / 39E)</name>
    <name type="common">Clostridium thermohydrosulfuricum</name>
    <dbReference type="NCBI Taxonomy" id="340099"/>
    <lineage>
        <taxon>Bacteria</taxon>
        <taxon>Bacillati</taxon>
        <taxon>Bacillota</taxon>
        <taxon>Clostridia</taxon>
        <taxon>Thermoanaerobacterales</taxon>
        <taxon>Thermoanaerobacteraceae</taxon>
        <taxon>Thermoanaerobacter</taxon>
    </lineage>
</organism>
<proteinExistence type="predicted"/>
<keyword evidence="1" id="KW-0812">Transmembrane</keyword>
<dbReference type="STRING" id="340099.Teth39_1137"/>
<dbReference type="EMBL" id="CP000924">
    <property type="protein sequence ID" value="ABY94792.1"/>
    <property type="molecule type" value="Genomic_DNA"/>
</dbReference>
<evidence type="ECO:0000313" key="2">
    <source>
        <dbReference type="EMBL" id="ABY94792.1"/>
    </source>
</evidence>
<gene>
    <name evidence="2" type="ordered locus">Teth39_1137</name>
</gene>
<dbReference type="HOGENOM" id="CLU_1659887_0_0_9"/>
<keyword evidence="1" id="KW-1133">Transmembrane helix</keyword>
<feature type="transmembrane region" description="Helical" evidence="1">
    <location>
        <begin position="6"/>
        <end position="24"/>
    </location>
</feature>
<dbReference type="Proteomes" id="UP000002156">
    <property type="component" value="Chromosome"/>
</dbReference>
<evidence type="ECO:0000313" key="3">
    <source>
        <dbReference type="Proteomes" id="UP000002156"/>
    </source>
</evidence>
<dbReference type="RefSeq" id="WP_009052353.1">
    <property type="nucleotide sequence ID" value="NC_010321.1"/>
</dbReference>
<dbReference type="KEGG" id="tpd:Teth39_1137"/>